<keyword evidence="2" id="KW-1185">Reference proteome</keyword>
<sequence>MSPQELMRKAIEELGDPDKLANSEDLIILKLEPAFTNKWTLPDDIKLSGDARRLSMGQRAFITHRALLGNLRYSGALFAGCRAFSSLRPLLETAKYVLKNVPSLVLVHNRNHIIDLITWFPAVNTIVLYHDLRWDFDDDLAINDGSTKSCRVEQLLGNTPAMGSENLHLRSATLVDLLKRCPKAKKRLSPNFFVLFNRGCSHNHAALVPPLKSID</sequence>
<dbReference type="EMBL" id="JABSTV010001247">
    <property type="protein sequence ID" value="KAH7972856.1"/>
    <property type="molecule type" value="Genomic_DNA"/>
</dbReference>
<dbReference type="Proteomes" id="UP000821837">
    <property type="component" value="Chromosome 11"/>
</dbReference>
<dbReference type="VEuPathDB" id="VectorBase:RSAN_056564"/>
<organism evidence="1 2">
    <name type="scientific">Rhipicephalus sanguineus</name>
    <name type="common">Brown dog tick</name>
    <name type="synonym">Ixodes sanguineus</name>
    <dbReference type="NCBI Taxonomy" id="34632"/>
    <lineage>
        <taxon>Eukaryota</taxon>
        <taxon>Metazoa</taxon>
        <taxon>Ecdysozoa</taxon>
        <taxon>Arthropoda</taxon>
        <taxon>Chelicerata</taxon>
        <taxon>Arachnida</taxon>
        <taxon>Acari</taxon>
        <taxon>Parasitiformes</taxon>
        <taxon>Ixodida</taxon>
        <taxon>Ixodoidea</taxon>
        <taxon>Ixodidae</taxon>
        <taxon>Rhipicephalinae</taxon>
        <taxon>Rhipicephalus</taxon>
        <taxon>Rhipicephalus</taxon>
    </lineage>
</organism>
<proteinExistence type="predicted"/>
<name>A0A9D4T4Q7_RHISA</name>
<accession>A0A9D4T4Q7</accession>
<evidence type="ECO:0000313" key="1">
    <source>
        <dbReference type="EMBL" id="KAH7972856.1"/>
    </source>
</evidence>
<protein>
    <submittedName>
        <fullName evidence="1">Uncharacterized protein</fullName>
    </submittedName>
</protein>
<comment type="caution">
    <text evidence="1">The sequence shown here is derived from an EMBL/GenBank/DDBJ whole genome shotgun (WGS) entry which is preliminary data.</text>
</comment>
<evidence type="ECO:0000313" key="2">
    <source>
        <dbReference type="Proteomes" id="UP000821837"/>
    </source>
</evidence>
<dbReference type="AlphaFoldDB" id="A0A9D4T4Q7"/>
<reference evidence="1" key="2">
    <citation type="submission" date="2021-09" db="EMBL/GenBank/DDBJ databases">
        <authorList>
            <person name="Jia N."/>
            <person name="Wang J."/>
            <person name="Shi W."/>
            <person name="Du L."/>
            <person name="Sun Y."/>
            <person name="Zhan W."/>
            <person name="Jiang J."/>
            <person name="Wang Q."/>
            <person name="Zhang B."/>
            <person name="Ji P."/>
            <person name="Sakyi L.B."/>
            <person name="Cui X."/>
            <person name="Yuan T."/>
            <person name="Jiang B."/>
            <person name="Yang W."/>
            <person name="Lam T.T.-Y."/>
            <person name="Chang Q."/>
            <person name="Ding S."/>
            <person name="Wang X."/>
            <person name="Zhu J."/>
            <person name="Ruan X."/>
            <person name="Zhao L."/>
            <person name="Wei J."/>
            <person name="Que T."/>
            <person name="Du C."/>
            <person name="Cheng J."/>
            <person name="Dai P."/>
            <person name="Han X."/>
            <person name="Huang E."/>
            <person name="Gao Y."/>
            <person name="Liu J."/>
            <person name="Shao H."/>
            <person name="Ye R."/>
            <person name="Li L."/>
            <person name="Wei W."/>
            <person name="Wang X."/>
            <person name="Wang C."/>
            <person name="Huo Q."/>
            <person name="Li W."/>
            <person name="Guo W."/>
            <person name="Chen H."/>
            <person name="Chen S."/>
            <person name="Zhou L."/>
            <person name="Zhou L."/>
            <person name="Ni X."/>
            <person name="Tian J."/>
            <person name="Zhou Y."/>
            <person name="Sheng Y."/>
            <person name="Liu T."/>
            <person name="Pan Y."/>
            <person name="Xia L."/>
            <person name="Li J."/>
            <person name="Zhao F."/>
            <person name="Cao W."/>
        </authorList>
    </citation>
    <scope>NUCLEOTIDE SEQUENCE</scope>
    <source>
        <strain evidence="1">Rsan-2018</strain>
        <tissue evidence="1">Larvae</tissue>
    </source>
</reference>
<reference evidence="1" key="1">
    <citation type="journal article" date="2020" name="Cell">
        <title>Large-Scale Comparative Analyses of Tick Genomes Elucidate Their Genetic Diversity and Vector Capacities.</title>
        <authorList>
            <consortium name="Tick Genome and Microbiome Consortium (TIGMIC)"/>
            <person name="Jia N."/>
            <person name="Wang J."/>
            <person name="Shi W."/>
            <person name="Du L."/>
            <person name="Sun Y."/>
            <person name="Zhan W."/>
            <person name="Jiang J.F."/>
            <person name="Wang Q."/>
            <person name="Zhang B."/>
            <person name="Ji P."/>
            <person name="Bell-Sakyi L."/>
            <person name="Cui X.M."/>
            <person name="Yuan T.T."/>
            <person name="Jiang B.G."/>
            <person name="Yang W.F."/>
            <person name="Lam T.T."/>
            <person name="Chang Q.C."/>
            <person name="Ding S.J."/>
            <person name="Wang X.J."/>
            <person name="Zhu J.G."/>
            <person name="Ruan X.D."/>
            <person name="Zhao L."/>
            <person name="Wei J.T."/>
            <person name="Ye R.Z."/>
            <person name="Que T.C."/>
            <person name="Du C.H."/>
            <person name="Zhou Y.H."/>
            <person name="Cheng J.X."/>
            <person name="Dai P.F."/>
            <person name="Guo W.B."/>
            <person name="Han X.H."/>
            <person name="Huang E.J."/>
            <person name="Li L.F."/>
            <person name="Wei W."/>
            <person name="Gao Y.C."/>
            <person name="Liu J.Z."/>
            <person name="Shao H.Z."/>
            <person name="Wang X."/>
            <person name="Wang C.C."/>
            <person name="Yang T.C."/>
            <person name="Huo Q.B."/>
            <person name="Li W."/>
            <person name="Chen H.Y."/>
            <person name="Chen S.E."/>
            <person name="Zhou L.G."/>
            <person name="Ni X.B."/>
            <person name="Tian J.H."/>
            <person name="Sheng Y."/>
            <person name="Liu T."/>
            <person name="Pan Y.S."/>
            <person name="Xia L.Y."/>
            <person name="Li J."/>
            <person name="Zhao F."/>
            <person name="Cao W.C."/>
        </authorList>
    </citation>
    <scope>NUCLEOTIDE SEQUENCE</scope>
    <source>
        <strain evidence="1">Rsan-2018</strain>
    </source>
</reference>
<gene>
    <name evidence="1" type="ORF">HPB52_018045</name>
</gene>